<dbReference type="EMBL" id="JAGMVJ010000016">
    <property type="protein sequence ID" value="KAH7079409.1"/>
    <property type="molecule type" value="Genomic_DNA"/>
</dbReference>
<gene>
    <name evidence="5" type="ORF">FB567DRAFT_551857</name>
    <name evidence="4" type="ORF">FB567DRAFT_555551</name>
    <name evidence="3" type="ORF">FB567DRAFT_555937</name>
    <name evidence="2" type="ORF">FB567DRAFT_555945</name>
</gene>
<sequence length="210" mass="22601">MRWLIALLLSLSFVLPISSQDQDVTLYLNGFSDFTQNGSAALLPTVSIRHHYPSTTEMLLGCATSVPNRGCVIGGGVNYTIVSDNTYLGSWSTSAPDMFVHFTCVHNLRNASVICQEEKQNQLGYYTSNMVYAAVPEDFVTVPVHGGSEKLRTAEQPLSAATPAANCTFSSTATLTATAPNTKSTNGAEKRKATTYTLFSAIGVALCEIW</sequence>
<reference evidence="4" key="1">
    <citation type="journal article" date="2021" name="Nat. Commun.">
        <title>Genetic determinants of endophytism in the Arabidopsis root mycobiome.</title>
        <authorList>
            <person name="Mesny F."/>
            <person name="Miyauchi S."/>
            <person name="Thiergart T."/>
            <person name="Pickel B."/>
            <person name="Atanasova L."/>
            <person name="Karlsson M."/>
            <person name="Huettel B."/>
            <person name="Barry K.W."/>
            <person name="Haridas S."/>
            <person name="Chen C."/>
            <person name="Bauer D."/>
            <person name="Andreopoulos W."/>
            <person name="Pangilinan J."/>
            <person name="LaButti K."/>
            <person name="Riley R."/>
            <person name="Lipzen A."/>
            <person name="Clum A."/>
            <person name="Drula E."/>
            <person name="Henrissat B."/>
            <person name="Kohler A."/>
            <person name="Grigoriev I.V."/>
            <person name="Martin F.M."/>
            <person name="Hacquard S."/>
        </authorList>
    </citation>
    <scope>NUCLEOTIDE SEQUENCE</scope>
    <source>
        <strain evidence="4">MPI-SDFR-AT-0120</strain>
    </source>
</reference>
<name>A0A8K0VR87_9PLEO</name>
<dbReference type="EMBL" id="JAGMVJ010000045">
    <property type="protein sequence ID" value="KAH7066438.1"/>
    <property type="molecule type" value="Genomic_DNA"/>
</dbReference>
<comment type="caution">
    <text evidence="4">The sequence shown here is derived from an EMBL/GenBank/DDBJ whole genome shotgun (WGS) entry which is preliminary data.</text>
</comment>
<protein>
    <submittedName>
        <fullName evidence="4">Uncharacterized protein</fullName>
    </submittedName>
</protein>
<proteinExistence type="predicted"/>
<evidence type="ECO:0000313" key="2">
    <source>
        <dbReference type="EMBL" id="KAH7066024.1"/>
    </source>
</evidence>
<dbReference type="AlphaFoldDB" id="A0A8K0VR87"/>
<feature type="signal peptide" evidence="1">
    <location>
        <begin position="1"/>
        <end position="19"/>
    </location>
</feature>
<organism evidence="4 6">
    <name type="scientific">Paraphoma chrysanthemicola</name>
    <dbReference type="NCBI Taxonomy" id="798071"/>
    <lineage>
        <taxon>Eukaryota</taxon>
        <taxon>Fungi</taxon>
        <taxon>Dikarya</taxon>
        <taxon>Ascomycota</taxon>
        <taxon>Pezizomycotina</taxon>
        <taxon>Dothideomycetes</taxon>
        <taxon>Pleosporomycetidae</taxon>
        <taxon>Pleosporales</taxon>
        <taxon>Pleosporineae</taxon>
        <taxon>Phaeosphaeriaceae</taxon>
        <taxon>Paraphoma</taxon>
    </lineage>
</organism>
<evidence type="ECO:0000313" key="6">
    <source>
        <dbReference type="Proteomes" id="UP000813461"/>
    </source>
</evidence>
<dbReference type="EMBL" id="JAGMVJ010000033">
    <property type="protein sequence ID" value="KAH7067958.1"/>
    <property type="molecule type" value="Genomic_DNA"/>
</dbReference>
<evidence type="ECO:0000313" key="5">
    <source>
        <dbReference type="EMBL" id="KAH7079409.1"/>
    </source>
</evidence>
<feature type="chain" id="PRO_5040649433" evidence="1">
    <location>
        <begin position="20"/>
        <end position="210"/>
    </location>
</feature>
<keyword evidence="6" id="KW-1185">Reference proteome</keyword>
<evidence type="ECO:0000313" key="3">
    <source>
        <dbReference type="EMBL" id="KAH7066438.1"/>
    </source>
</evidence>
<evidence type="ECO:0000256" key="1">
    <source>
        <dbReference type="SAM" id="SignalP"/>
    </source>
</evidence>
<accession>A0A8K0VR87</accession>
<keyword evidence="1" id="KW-0732">Signal</keyword>
<evidence type="ECO:0000313" key="4">
    <source>
        <dbReference type="EMBL" id="KAH7067958.1"/>
    </source>
</evidence>
<dbReference type="OrthoDB" id="3802765at2759"/>
<dbReference type="EMBL" id="JAGMVJ010000046">
    <property type="protein sequence ID" value="KAH7066024.1"/>
    <property type="molecule type" value="Genomic_DNA"/>
</dbReference>
<dbReference type="Proteomes" id="UP000813461">
    <property type="component" value="Unassembled WGS sequence"/>
</dbReference>